<dbReference type="SMART" id="SM00343">
    <property type="entry name" value="ZnF_C2HC"/>
    <property type="match status" value="2"/>
</dbReference>
<evidence type="ECO:0000313" key="5">
    <source>
        <dbReference type="Proteomes" id="UP000069940"/>
    </source>
</evidence>
<protein>
    <recommendedName>
        <fullName evidence="3">CCHC-type domain-containing protein</fullName>
    </recommendedName>
</protein>
<reference evidence="5" key="1">
    <citation type="journal article" date="2015" name="Proc. Natl. Acad. Sci. U.S.A.">
        <title>Genome sequence of the Asian Tiger mosquito, Aedes albopictus, reveals insights into its biology, genetics, and evolution.</title>
        <authorList>
            <person name="Chen X.G."/>
            <person name="Jiang X."/>
            <person name="Gu J."/>
            <person name="Xu M."/>
            <person name="Wu Y."/>
            <person name="Deng Y."/>
            <person name="Zhang C."/>
            <person name="Bonizzoni M."/>
            <person name="Dermauw W."/>
            <person name="Vontas J."/>
            <person name="Armbruster P."/>
            <person name="Huang X."/>
            <person name="Yang Y."/>
            <person name="Zhang H."/>
            <person name="He W."/>
            <person name="Peng H."/>
            <person name="Liu Y."/>
            <person name="Wu K."/>
            <person name="Chen J."/>
            <person name="Lirakis M."/>
            <person name="Topalis P."/>
            <person name="Van Leeuwen T."/>
            <person name="Hall A.B."/>
            <person name="Jiang X."/>
            <person name="Thorpe C."/>
            <person name="Mueller R.L."/>
            <person name="Sun C."/>
            <person name="Waterhouse R.M."/>
            <person name="Yan G."/>
            <person name="Tu Z.J."/>
            <person name="Fang X."/>
            <person name="James A.A."/>
        </authorList>
    </citation>
    <scope>NUCLEOTIDE SEQUENCE [LARGE SCALE GENOMIC DNA]</scope>
    <source>
        <strain evidence="5">Foshan</strain>
    </source>
</reference>
<feature type="region of interest" description="Disordered" evidence="2">
    <location>
        <begin position="149"/>
        <end position="193"/>
    </location>
</feature>
<dbReference type="EnsemblMetazoa" id="AALFPA23_014355.R20862">
    <property type="protein sequence ID" value="AALFPA23_014355.P20862"/>
    <property type="gene ID" value="AALFPA23_014355"/>
</dbReference>
<keyword evidence="1" id="KW-0863">Zinc-finger</keyword>
<accession>A0ABM1Z2C7</accession>
<dbReference type="PROSITE" id="PS50158">
    <property type="entry name" value="ZF_CCHC"/>
    <property type="match status" value="1"/>
</dbReference>
<feature type="region of interest" description="Disordered" evidence="2">
    <location>
        <begin position="255"/>
        <end position="289"/>
    </location>
</feature>
<organism evidence="4 5">
    <name type="scientific">Aedes albopictus</name>
    <name type="common">Asian tiger mosquito</name>
    <name type="synonym">Stegomyia albopicta</name>
    <dbReference type="NCBI Taxonomy" id="7160"/>
    <lineage>
        <taxon>Eukaryota</taxon>
        <taxon>Metazoa</taxon>
        <taxon>Ecdysozoa</taxon>
        <taxon>Arthropoda</taxon>
        <taxon>Hexapoda</taxon>
        <taxon>Insecta</taxon>
        <taxon>Pterygota</taxon>
        <taxon>Neoptera</taxon>
        <taxon>Endopterygota</taxon>
        <taxon>Diptera</taxon>
        <taxon>Nematocera</taxon>
        <taxon>Culicoidea</taxon>
        <taxon>Culicidae</taxon>
        <taxon>Culicinae</taxon>
        <taxon>Aedini</taxon>
        <taxon>Aedes</taxon>
        <taxon>Stegomyia</taxon>
    </lineage>
</organism>
<evidence type="ECO:0000256" key="2">
    <source>
        <dbReference type="SAM" id="MobiDB-lite"/>
    </source>
</evidence>
<proteinExistence type="predicted"/>
<keyword evidence="1" id="KW-0479">Metal-binding</keyword>
<dbReference type="SUPFAM" id="SSF57756">
    <property type="entry name" value="Retrovirus zinc finger-like domains"/>
    <property type="match status" value="1"/>
</dbReference>
<evidence type="ECO:0000256" key="1">
    <source>
        <dbReference type="PROSITE-ProRule" id="PRU00047"/>
    </source>
</evidence>
<sequence length="796" mass="90825">MDGYRINANDLLEEELDYELSIRSQPTNVPIVAKRRSLRKWLRGNEDPNFILKSRYELARDYVTIPYKLEEIEDQIINGRSAGCLSRLVHYHKRVRRYVVQTEKQKDQQRMLLYVITQLAVKYFAADFSEVMWMVPTCQIVPMSTQLPMASTTSQDQQSVAGPSGVQQTMEAPSGTVGSEPPGIFSDDREMKSAPLSTAVPVNEQYEARATEEEGAVGVLSVTQPHNNPFIPPDNLPTYRRSDYVGRNAIVESDRRRSAPGFLSNPTVQSLKEQPRTSSSPIGTEGPAHPILSASFLDKTFYTPPFQTNLAQPRLGRPFHPEHLSVSQPLPERESVRQADQPRVEGATSPVPSNPERNGRNMSGYVHATQIENYVKAYLDRLIDSGSQRMTPPDVDVSRLADRITNIGFRETEAFQISRGDMRGLITPDQSPVAPLQLSSQNREERVPLSSDVGCRPTPTNNRPISPRDPYSMPRQGIPQQPRGTFSNPYDSSEVPNAQGSSGHARRQPHQQCNIIEKWPKFSGDNNAIPVTDFLRQIDILCRSYDISKPELRMHAHLLFKENAYVWYTTYVDRFQNWETLESYLKMRYDNPNRDRIVKEELRNRKQRPNELFSAYLADIEMLAQRLNSKMTEREKYELIVENMKIGYKRRLALEPINSIEHLAQMCYKFDALEPNLYATGAQAKPSLHQLSAEENDAAEYDPEDLEQVFALQKRFGRFPRGNKDAKAISGSENLMTPASTQLLCWNCRQSGHLWKDCDQKKELFCHICGQADTTAFRCPNRHNLKPRDDEESKNE</sequence>
<keyword evidence="5" id="KW-1185">Reference proteome</keyword>
<feature type="compositionally biased region" description="Polar residues" evidence="2">
    <location>
        <begin position="149"/>
        <end position="171"/>
    </location>
</feature>
<feature type="domain" description="CCHC-type" evidence="3">
    <location>
        <begin position="745"/>
        <end position="760"/>
    </location>
</feature>
<feature type="region of interest" description="Disordered" evidence="2">
    <location>
        <begin position="308"/>
        <end position="361"/>
    </location>
</feature>
<dbReference type="InterPro" id="IPR001878">
    <property type="entry name" value="Znf_CCHC"/>
</dbReference>
<feature type="compositionally biased region" description="Polar residues" evidence="2">
    <location>
        <begin position="478"/>
        <end position="502"/>
    </location>
</feature>
<reference evidence="4" key="2">
    <citation type="submission" date="2025-05" db="UniProtKB">
        <authorList>
            <consortium name="EnsemblMetazoa"/>
        </authorList>
    </citation>
    <scope>IDENTIFICATION</scope>
    <source>
        <strain evidence="4">Foshan</strain>
    </source>
</reference>
<dbReference type="Proteomes" id="UP000069940">
    <property type="component" value="Unassembled WGS sequence"/>
</dbReference>
<dbReference type="GeneID" id="134288050"/>
<feature type="region of interest" description="Disordered" evidence="2">
    <location>
        <begin position="426"/>
        <end position="510"/>
    </location>
</feature>
<dbReference type="InterPro" id="IPR036875">
    <property type="entry name" value="Znf_CCHC_sf"/>
</dbReference>
<evidence type="ECO:0000259" key="3">
    <source>
        <dbReference type="PROSITE" id="PS50158"/>
    </source>
</evidence>
<evidence type="ECO:0000313" key="4">
    <source>
        <dbReference type="EnsemblMetazoa" id="AALFPA23_014355.P20862"/>
    </source>
</evidence>
<feature type="compositionally biased region" description="Polar residues" evidence="2">
    <location>
        <begin position="264"/>
        <end position="282"/>
    </location>
</feature>
<name>A0ABM1Z2C7_AEDAL</name>
<dbReference type="Gene3D" id="4.10.60.10">
    <property type="entry name" value="Zinc finger, CCHC-type"/>
    <property type="match status" value="1"/>
</dbReference>
<dbReference type="Pfam" id="PF03732">
    <property type="entry name" value="Retrotrans_gag"/>
    <property type="match status" value="1"/>
</dbReference>
<keyword evidence="1" id="KW-0862">Zinc</keyword>
<dbReference type="RefSeq" id="XP_062707698.1">
    <property type="nucleotide sequence ID" value="XM_062851714.1"/>
</dbReference>
<feature type="compositionally biased region" description="Basic and acidic residues" evidence="2">
    <location>
        <begin position="331"/>
        <end position="343"/>
    </location>
</feature>
<dbReference type="InterPro" id="IPR005162">
    <property type="entry name" value="Retrotrans_gag_dom"/>
</dbReference>